<dbReference type="AlphaFoldDB" id="A0AAN7NR49"/>
<dbReference type="EMBL" id="JAUNZN010000001">
    <property type="protein sequence ID" value="KAK4828999.1"/>
    <property type="molecule type" value="Genomic_DNA"/>
</dbReference>
<protein>
    <submittedName>
        <fullName evidence="1">Uncharacterized protein</fullName>
    </submittedName>
</protein>
<reference evidence="1 2" key="1">
    <citation type="journal article" date="2023" name="J. Hered.">
        <title>Chromosome-level genome of the wood stork (Mycteria americana) provides insight into avian chromosome evolution.</title>
        <authorList>
            <person name="Flamio R. Jr."/>
            <person name="Ramstad K.M."/>
        </authorList>
    </citation>
    <scope>NUCLEOTIDE SEQUENCE [LARGE SCALE GENOMIC DNA]</scope>
    <source>
        <strain evidence="1">JAX WOST 10</strain>
    </source>
</reference>
<proteinExistence type="predicted"/>
<keyword evidence="2" id="KW-1185">Reference proteome</keyword>
<dbReference type="Proteomes" id="UP001333110">
    <property type="component" value="Unassembled WGS sequence"/>
</dbReference>
<evidence type="ECO:0000313" key="2">
    <source>
        <dbReference type="Proteomes" id="UP001333110"/>
    </source>
</evidence>
<evidence type="ECO:0000313" key="1">
    <source>
        <dbReference type="EMBL" id="KAK4828999.1"/>
    </source>
</evidence>
<organism evidence="1 2">
    <name type="scientific">Mycteria americana</name>
    <name type="common">Wood stork</name>
    <dbReference type="NCBI Taxonomy" id="33587"/>
    <lineage>
        <taxon>Eukaryota</taxon>
        <taxon>Metazoa</taxon>
        <taxon>Chordata</taxon>
        <taxon>Craniata</taxon>
        <taxon>Vertebrata</taxon>
        <taxon>Euteleostomi</taxon>
        <taxon>Archelosauria</taxon>
        <taxon>Archosauria</taxon>
        <taxon>Dinosauria</taxon>
        <taxon>Saurischia</taxon>
        <taxon>Theropoda</taxon>
        <taxon>Coelurosauria</taxon>
        <taxon>Aves</taxon>
        <taxon>Neognathae</taxon>
        <taxon>Neoaves</taxon>
        <taxon>Aequornithes</taxon>
        <taxon>Ciconiiformes</taxon>
        <taxon>Ciconiidae</taxon>
        <taxon>Mycteria</taxon>
    </lineage>
</organism>
<dbReference type="PANTHER" id="PTHR33332">
    <property type="entry name" value="REVERSE TRANSCRIPTASE DOMAIN-CONTAINING PROTEIN"/>
    <property type="match status" value="1"/>
</dbReference>
<accession>A0AAN7NR49</accession>
<gene>
    <name evidence="1" type="ORF">QYF61_001755</name>
</gene>
<name>A0AAN7NR49_MYCAM</name>
<comment type="caution">
    <text evidence="1">The sequence shown here is derived from an EMBL/GenBank/DDBJ whole genome shotgun (WGS) entry which is preliminary data.</text>
</comment>
<sequence length="174" mass="20621">MSQQCFLAAKKVNDILGCIRQIIASRLREVILPLYSVLVKLHLEFCVWCWAPQYKTELDMLEWQRDWTIMKLGLFSLEKRRLRRDLTNIYKYLIRGCKEDRAKLSSLVASDSTRGSGQKLKHRRFLLNIRKHLFFILRVTEQWHRLPKEVVVCLTLGIFRSCLDVVLGNWLEAN</sequence>